<dbReference type="InParanoid" id="A0A136JD12"/>
<feature type="domain" description="Transcription factor TFIID subunit 8 C-terminal" evidence="9">
    <location>
        <begin position="195"/>
        <end position="241"/>
    </location>
</feature>
<organism evidence="10 11">
    <name type="scientific">Microdochium bolleyi</name>
    <dbReference type="NCBI Taxonomy" id="196109"/>
    <lineage>
        <taxon>Eukaryota</taxon>
        <taxon>Fungi</taxon>
        <taxon>Dikarya</taxon>
        <taxon>Ascomycota</taxon>
        <taxon>Pezizomycotina</taxon>
        <taxon>Sordariomycetes</taxon>
        <taxon>Xylariomycetidae</taxon>
        <taxon>Xylariales</taxon>
        <taxon>Microdochiaceae</taxon>
        <taxon>Microdochium</taxon>
    </lineage>
</organism>
<proteinExistence type="inferred from homology"/>
<dbReference type="EMBL" id="KQ964246">
    <property type="protein sequence ID" value="KXJ95045.1"/>
    <property type="molecule type" value="Genomic_DNA"/>
</dbReference>
<keyword evidence="6" id="KW-0539">Nucleus</keyword>
<evidence type="ECO:0000313" key="10">
    <source>
        <dbReference type="EMBL" id="KXJ95045.1"/>
    </source>
</evidence>
<dbReference type="Gene3D" id="1.10.20.10">
    <property type="entry name" value="Histone, subunit A"/>
    <property type="match status" value="1"/>
</dbReference>
<keyword evidence="11" id="KW-1185">Reference proteome</keyword>
<evidence type="ECO:0000256" key="3">
    <source>
        <dbReference type="ARBA" id="ARBA00017307"/>
    </source>
</evidence>
<dbReference type="PANTHER" id="PTHR46469:SF1">
    <property type="entry name" value="TRANSCRIPTION INITIATION FACTOR TFIID SUBUNIT 8"/>
    <property type="match status" value="1"/>
</dbReference>
<gene>
    <name evidence="10" type="ORF">Micbo1qcDRAFT_156839</name>
</gene>
<evidence type="ECO:0000256" key="5">
    <source>
        <dbReference type="ARBA" id="ARBA00023163"/>
    </source>
</evidence>
<protein>
    <recommendedName>
        <fullName evidence="3">Transcription initiation factor TFIID subunit 8</fullName>
    </recommendedName>
</protein>
<reference evidence="11" key="1">
    <citation type="submission" date="2016-02" db="EMBL/GenBank/DDBJ databases">
        <title>Draft genome sequence of Microdochium bolleyi, a fungal endophyte of beachgrass.</title>
        <authorList>
            <consortium name="DOE Joint Genome Institute"/>
            <person name="David A.S."/>
            <person name="May G."/>
            <person name="Haridas S."/>
            <person name="Lim J."/>
            <person name="Wang M."/>
            <person name="Labutti K."/>
            <person name="Lipzen A."/>
            <person name="Barry K."/>
            <person name="Grigoriev I.V."/>
        </authorList>
    </citation>
    <scope>NUCLEOTIDE SEQUENCE [LARGE SCALE GENOMIC DNA]</scope>
    <source>
        <strain evidence="11">J235TASD1</strain>
    </source>
</reference>
<comment type="subcellular location">
    <subcellularLocation>
        <location evidence="1">Nucleus</location>
    </subcellularLocation>
</comment>
<feature type="region of interest" description="Disordered" evidence="7">
    <location>
        <begin position="1"/>
        <end position="66"/>
    </location>
</feature>
<dbReference type="Proteomes" id="UP000070501">
    <property type="component" value="Unassembled WGS sequence"/>
</dbReference>
<dbReference type="PANTHER" id="PTHR46469">
    <property type="entry name" value="TRANSCRIPTION INITIATION FACTOR TFIID SUBUNIT 8"/>
    <property type="match status" value="1"/>
</dbReference>
<dbReference type="InterPro" id="IPR006565">
    <property type="entry name" value="BTP"/>
</dbReference>
<dbReference type="OrthoDB" id="2193813at2759"/>
<evidence type="ECO:0000256" key="6">
    <source>
        <dbReference type="ARBA" id="ARBA00023242"/>
    </source>
</evidence>
<keyword evidence="4" id="KW-0805">Transcription regulation</keyword>
<dbReference type="Pfam" id="PF07524">
    <property type="entry name" value="Bromo_TP"/>
    <property type="match status" value="1"/>
</dbReference>
<keyword evidence="5" id="KW-0804">Transcription</keyword>
<evidence type="ECO:0000256" key="7">
    <source>
        <dbReference type="SAM" id="MobiDB-lite"/>
    </source>
</evidence>
<evidence type="ECO:0000256" key="1">
    <source>
        <dbReference type="ARBA" id="ARBA00004123"/>
    </source>
</evidence>
<evidence type="ECO:0000256" key="4">
    <source>
        <dbReference type="ARBA" id="ARBA00023015"/>
    </source>
</evidence>
<evidence type="ECO:0000256" key="2">
    <source>
        <dbReference type="ARBA" id="ARBA00008767"/>
    </source>
</evidence>
<feature type="domain" description="Bromodomain associated" evidence="8">
    <location>
        <begin position="65"/>
        <end position="136"/>
    </location>
</feature>
<dbReference type="AlphaFoldDB" id="A0A136JD12"/>
<dbReference type="CDD" id="cd08049">
    <property type="entry name" value="TAF8"/>
    <property type="match status" value="1"/>
</dbReference>
<sequence>MAETPQKRAYQAAESAHRSKPSKKARLAGASSQDSGKATKSSKTQSAETSLYEIVNRPTAQDVGRDGLRRSIALALEHVGFDAATPESLESFTEATETYIGRIVEKLKREAAACRRDNPTPDQYEEVLHSLGISIDSLRPHLKNPLTKEKRKKVDPEYYDPVIEDLYKEFGVLNMSPLFVGHELDGTKEKDEKEWIPASFPGFPALHSYRYTPVEVKSGDPEKQRAEAVEDMRNSEKALRRIDRASKISRQKDLRELATRNPLSKQRSEAWEDLMKDLLPRNGTGSIGALDIADHSTIVNSSGKYLRKELPRTSRRGAAEANG</sequence>
<dbReference type="STRING" id="196109.A0A136JD12"/>
<dbReference type="InterPro" id="IPR019473">
    <property type="entry name" value="TFIID_su8_C"/>
</dbReference>
<feature type="compositionally biased region" description="Polar residues" evidence="7">
    <location>
        <begin position="30"/>
        <end position="49"/>
    </location>
</feature>
<dbReference type="CDD" id="cd00076">
    <property type="entry name" value="HFD_SF"/>
    <property type="match status" value="1"/>
</dbReference>
<evidence type="ECO:0000259" key="8">
    <source>
        <dbReference type="Pfam" id="PF07524"/>
    </source>
</evidence>
<accession>A0A136JD12</accession>
<name>A0A136JD12_9PEZI</name>
<comment type="similarity">
    <text evidence="2">Belongs to the TAF8 family.</text>
</comment>
<dbReference type="GO" id="GO:0006367">
    <property type="term" value="P:transcription initiation at RNA polymerase II promoter"/>
    <property type="evidence" value="ECO:0007669"/>
    <property type="project" value="TreeGrafter"/>
</dbReference>
<dbReference type="GO" id="GO:0005669">
    <property type="term" value="C:transcription factor TFIID complex"/>
    <property type="evidence" value="ECO:0007669"/>
    <property type="project" value="InterPro"/>
</dbReference>
<evidence type="ECO:0000259" key="9">
    <source>
        <dbReference type="Pfam" id="PF10406"/>
    </source>
</evidence>
<dbReference type="Pfam" id="PF10406">
    <property type="entry name" value="TAF8_C"/>
    <property type="match status" value="1"/>
</dbReference>
<dbReference type="InterPro" id="IPR037818">
    <property type="entry name" value="TAF8"/>
</dbReference>
<evidence type="ECO:0000313" key="11">
    <source>
        <dbReference type="Proteomes" id="UP000070501"/>
    </source>
</evidence>
<dbReference type="GO" id="GO:0046982">
    <property type="term" value="F:protein heterodimerization activity"/>
    <property type="evidence" value="ECO:0007669"/>
    <property type="project" value="InterPro"/>
</dbReference>
<dbReference type="InterPro" id="IPR009072">
    <property type="entry name" value="Histone-fold"/>
</dbReference>